<reference evidence="3 4" key="1">
    <citation type="submission" date="2024-01" db="EMBL/GenBank/DDBJ databases">
        <title>Niabella digestum sp. nov., isolated from waste digestion system.</title>
        <authorList>
            <person name="Zhang L."/>
        </authorList>
    </citation>
    <scope>NUCLEOTIDE SEQUENCE [LARGE SCALE GENOMIC DNA]</scope>
    <source>
        <strain evidence="3 4">A18</strain>
    </source>
</reference>
<dbReference type="RefSeq" id="WP_330975034.1">
    <property type="nucleotide sequence ID" value="NZ_JAZGLY010000005.1"/>
</dbReference>
<dbReference type="Gene3D" id="3.30.530.20">
    <property type="match status" value="1"/>
</dbReference>
<keyword evidence="4" id="KW-1185">Reference proteome</keyword>
<evidence type="ECO:0000256" key="1">
    <source>
        <dbReference type="ARBA" id="ARBA00006817"/>
    </source>
</evidence>
<evidence type="ECO:0000259" key="2">
    <source>
        <dbReference type="Pfam" id="PF08327"/>
    </source>
</evidence>
<name>A0ABU7RI68_9BACT</name>
<dbReference type="InterPro" id="IPR023393">
    <property type="entry name" value="START-like_dom_sf"/>
</dbReference>
<dbReference type="InterPro" id="IPR013538">
    <property type="entry name" value="ASHA1/2-like_C"/>
</dbReference>
<evidence type="ECO:0000313" key="3">
    <source>
        <dbReference type="EMBL" id="MEE6187626.1"/>
    </source>
</evidence>
<proteinExistence type="inferred from homology"/>
<comment type="caution">
    <text evidence="3">The sequence shown here is derived from an EMBL/GenBank/DDBJ whole genome shotgun (WGS) entry which is preliminary data.</text>
</comment>
<feature type="domain" description="Activator of Hsp90 ATPase homologue 1/2-like C-terminal" evidence="2">
    <location>
        <begin position="15"/>
        <end position="136"/>
    </location>
</feature>
<dbReference type="EMBL" id="JAZGLY010000005">
    <property type="protein sequence ID" value="MEE6187626.1"/>
    <property type="molecule type" value="Genomic_DNA"/>
</dbReference>
<gene>
    <name evidence="3" type="ORF">V2H41_10100</name>
</gene>
<organism evidence="3 4">
    <name type="scientific">Niabella digestorum</name>
    <dbReference type="NCBI Taxonomy" id="3117701"/>
    <lineage>
        <taxon>Bacteria</taxon>
        <taxon>Pseudomonadati</taxon>
        <taxon>Bacteroidota</taxon>
        <taxon>Chitinophagia</taxon>
        <taxon>Chitinophagales</taxon>
        <taxon>Chitinophagaceae</taxon>
        <taxon>Niabella</taxon>
    </lineage>
</organism>
<dbReference type="Proteomes" id="UP001357452">
    <property type="component" value="Unassembled WGS sequence"/>
</dbReference>
<accession>A0ABU7RI68</accession>
<dbReference type="Pfam" id="PF08327">
    <property type="entry name" value="AHSA1"/>
    <property type="match status" value="1"/>
</dbReference>
<dbReference type="SUPFAM" id="SSF55961">
    <property type="entry name" value="Bet v1-like"/>
    <property type="match status" value="1"/>
</dbReference>
<evidence type="ECO:0000313" key="4">
    <source>
        <dbReference type="Proteomes" id="UP001357452"/>
    </source>
</evidence>
<protein>
    <submittedName>
        <fullName evidence="3">SRPBCC domain-containing protein</fullName>
    </submittedName>
</protein>
<comment type="similarity">
    <text evidence="1">Belongs to the AHA1 family.</text>
</comment>
<sequence length="141" mass="16232">MEVKSIVAVTLIERPVNVVWEYFINPSDIQKWLINAQGYCCIDAVNDVRENGVYHFQMQHPQTQALFEIKGTYVQVIPQQILVATTEQGKKITTEFQQIDENTIVRETSALQDGASHSVLKEEREYILNSFKKYVESQPIV</sequence>